<evidence type="ECO:0000256" key="5">
    <source>
        <dbReference type="HAMAP-Rule" id="MF_02034"/>
    </source>
</evidence>
<dbReference type="GO" id="GO:0005524">
    <property type="term" value="F:ATP binding"/>
    <property type="evidence" value="ECO:0007669"/>
    <property type="project" value="UniProtKB-UniRule"/>
</dbReference>
<name>A0A4R5BQ26_9PSEU</name>
<dbReference type="InterPro" id="IPR035434">
    <property type="entry name" value="GCL_bact_plant"/>
</dbReference>
<evidence type="ECO:0000313" key="7">
    <source>
        <dbReference type="EMBL" id="TDD88045.1"/>
    </source>
</evidence>
<keyword evidence="1 5" id="KW-0436">Ligase</keyword>
<comment type="caution">
    <text evidence="7">The sequence shown here is derived from an EMBL/GenBank/DDBJ whole genome shotgun (WGS) entry which is preliminary data.</text>
</comment>
<dbReference type="InterPro" id="IPR006336">
    <property type="entry name" value="GCS2"/>
</dbReference>
<evidence type="ECO:0000256" key="1">
    <source>
        <dbReference type="ARBA" id="ARBA00022598"/>
    </source>
</evidence>
<organism evidence="7 8">
    <name type="scientific">Saccharopolyspora karakumensis</name>
    <dbReference type="NCBI Taxonomy" id="2530386"/>
    <lineage>
        <taxon>Bacteria</taxon>
        <taxon>Bacillati</taxon>
        <taxon>Actinomycetota</taxon>
        <taxon>Actinomycetes</taxon>
        <taxon>Pseudonocardiales</taxon>
        <taxon>Pseudonocardiaceae</taxon>
        <taxon>Saccharopolyspora</taxon>
    </lineage>
</organism>
<evidence type="ECO:0000256" key="6">
    <source>
        <dbReference type="PIRNR" id="PIRNR017901"/>
    </source>
</evidence>
<sequence>MPAQLHRIGRSFAPLLTAARAQNKGRDCRGLTVASVTGQSRAVIILAISTDPATGEFPTSRVRTRAEAEAYVASVCFKHGPPRLLGVELEWTVHHRSDPGRALDAATLIAALGPHAPRSLVPDSPQQPLPNGSVLTVEPGGQVEISSLPTTSLRSLLSVVAADADYLHRLLDRAGLALGDSGTDPYRHPNRILRVPRYQAMETAFDRIGLDGRLMMCSTAGVQVCLDAGEPDRIAARWNALHALGPVMIAAFANSPRLFGEETGWASTRTRVLLDTDPPRTRPGPTKGDPVSGWARRMLDMAVVCRRREGEDWSAPSGLSFAEWIHGGLPEPPTREDLDYHLTTVFPPVRAHGYLEVRYLDAQSGTDWMLPTAALAALFGDESIVDKVAVMAAPAAGRWVHAARFGLADPVLARCARDIFDLACRLLGGTGDGLSDRLAEHVARRLS</sequence>
<dbReference type="EMBL" id="SMLA01000019">
    <property type="protein sequence ID" value="TDD88045.1"/>
    <property type="molecule type" value="Genomic_DNA"/>
</dbReference>
<dbReference type="HAMAP" id="MF_02034">
    <property type="entry name" value="EgtA"/>
    <property type="match status" value="1"/>
</dbReference>
<dbReference type="GO" id="GO:0052699">
    <property type="term" value="P:ergothioneine biosynthetic process"/>
    <property type="evidence" value="ECO:0007669"/>
    <property type="project" value="UniProtKB-UniRule"/>
</dbReference>
<evidence type="ECO:0000256" key="3">
    <source>
        <dbReference type="ARBA" id="ARBA00022840"/>
    </source>
</evidence>
<dbReference type="GO" id="GO:0006750">
    <property type="term" value="P:glutathione biosynthetic process"/>
    <property type="evidence" value="ECO:0007669"/>
    <property type="project" value="UniProtKB-UniRule"/>
</dbReference>
<dbReference type="PIRSF" id="PIRSF017901">
    <property type="entry name" value="GCL"/>
    <property type="match status" value="1"/>
</dbReference>
<dbReference type="UniPathway" id="UPA01014"/>
<dbReference type="Gene3D" id="3.30.590.20">
    <property type="match status" value="1"/>
</dbReference>
<evidence type="ECO:0000313" key="8">
    <source>
        <dbReference type="Proteomes" id="UP000294723"/>
    </source>
</evidence>
<accession>A0A4R5BQ26</accession>
<evidence type="ECO:0000256" key="4">
    <source>
        <dbReference type="ARBA" id="ARBA00048819"/>
    </source>
</evidence>
<comment type="catalytic activity">
    <reaction evidence="4 5 6">
        <text>L-cysteine + L-glutamate + ATP = gamma-L-glutamyl-L-cysteine + ADP + phosphate + H(+)</text>
        <dbReference type="Rhea" id="RHEA:13285"/>
        <dbReference type="ChEBI" id="CHEBI:15378"/>
        <dbReference type="ChEBI" id="CHEBI:29985"/>
        <dbReference type="ChEBI" id="CHEBI:30616"/>
        <dbReference type="ChEBI" id="CHEBI:35235"/>
        <dbReference type="ChEBI" id="CHEBI:43474"/>
        <dbReference type="ChEBI" id="CHEBI:58173"/>
        <dbReference type="ChEBI" id="CHEBI:456216"/>
        <dbReference type="EC" id="6.3.2.2"/>
    </reaction>
</comment>
<gene>
    <name evidence="5 7" type="primary">egtA</name>
    <name evidence="7" type="ORF">E1202_14730</name>
</gene>
<proteinExistence type="inferred from homology"/>
<dbReference type="NCBIfam" id="TIGR03444">
    <property type="entry name" value="EgtA_Cys_ligase"/>
    <property type="match status" value="1"/>
</dbReference>
<dbReference type="InterPro" id="IPR017809">
    <property type="entry name" value="EgtA_Actinobacteria"/>
</dbReference>
<protein>
    <recommendedName>
        <fullName evidence="5">Glutamate--cysteine ligase EgtA</fullName>
        <ecNumber evidence="5">6.3.2.2</ecNumber>
    </recommendedName>
    <alternativeName>
        <fullName evidence="5">Gamma-glutamylcysteine synthase</fullName>
        <shortName evidence="5">GCS</shortName>
        <shortName evidence="5">Gamma-ECS</shortName>
    </alternativeName>
</protein>
<comment type="function">
    <text evidence="5">Catalyzes the synthesis of gamma-glutamylcysteine (gamma-GC). This compound is used as substrate for the biosynthesis of the low-molecular thiol compound ergothioneine.</text>
</comment>
<evidence type="ECO:0000256" key="2">
    <source>
        <dbReference type="ARBA" id="ARBA00022741"/>
    </source>
</evidence>
<dbReference type="SUPFAM" id="SSF55931">
    <property type="entry name" value="Glutamine synthetase/guanido kinase"/>
    <property type="match status" value="1"/>
</dbReference>
<dbReference type="Pfam" id="PF04107">
    <property type="entry name" value="GCS2"/>
    <property type="match status" value="1"/>
</dbReference>
<keyword evidence="8" id="KW-1185">Reference proteome</keyword>
<keyword evidence="3 5" id="KW-0067">ATP-binding</keyword>
<keyword evidence="2 5" id="KW-0547">Nucleotide-binding</keyword>
<dbReference type="PANTHER" id="PTHR34378:SF1">
    <property type="entry name" value="GLUTAMATE--CYSTEINE LIGASE, CHLOROPLASTIC"/>
    <property type="match status" value="1"/>
</dbReference>
<dbReference type="Proteomes" id="UP000294723">
    <property type="component" value="Unassembled WGS sequence"/>
</dbReference>
<comment type="similarity">
    <text evidence="5 6">Belongs to the glutamate--cysteine ligase type 2 family. EgtA subfamily.</text>
</comment>
<dbReference type="AlphaFoldDB" id="A0A4R5BQ26"/>
<dbReference type="PANTHER" id="PTHR34378">
    <property type="entry name" value="GLUTAMATE--CYSTEINE LIGASE, CHLOROPLASTIC"/>
    <property type="match status" value="1"/>
</dbReference>
<dbReference type="GO" id="GO:0004357">
    <property type="term" value="F:glutamate-cysteine ligase activity"/>
    <property type="evidence" value="ECO:0007669"/>
    <property type="project" value="UniProtKB-UniRule"/>
</dbReference>
<dbReference type="EC" id="6.3.2.2" evidence="5"/>
<comment type="pathway">
    <text evidence="5">Amino-acid biosynthesis; ergothioneine biosynthesis.</text>
</comment>
<reference evidence="7 8" key="1">
    <citation type="submission" date="2019-03" db="EMBL/GenBank/DDBJ databases">
        <title>Draft genome sequences of novel Actinobacteria.</title>
        <authorList>
            <person name="Sahin N."/>
            <person name="Ay H."/>
            <person name="Saygin H."/>
        </authorList>
    </citation>
    <scope>NUCLEOTIDE SEQUENCE [LARGE SCALE GENOMIC DNA]</scope>
    <source>
        <strain evidence="7 8">5K548</strain>
    </source>
</reference>
<dbReference type="InterPro" id="IPR014746">
    <property type="entry name" value="Gln_synth/guanido_kin_cat_dom"/>
</dbReference>